<accession>A0A379ZFK7</accession>
<protein>
    <submittedName>
        <fullName evidence="1">Protein of uncharacterized function (DUF3240)</fullName>
    </submittedName>
</protein>
<evidence type="ECO:0000313" key="2">
    <source>
        <dbReference type="Proteomes" id="UP000254069"/>
    </source>
</evidence>
<proteinExistence type="predicted"/>
<gene>
    <name evidence="1" type="ORF">NCTC10738_01500</name>
</gene>
<dbReference type="EMBL" id="UGYO01000001">
    <property type="protein sequence ID" value="SUI59961.1"/>
    <property type="molecule type" value="Genomic_DNA"/>
</dbReference>
<evidence type="ECO:0000313" key="1">
    <source>
        <dbReference type="EMBL" id="SUI59961.1"/>
    </source>
</evidence>
<dbReference type="Pfam" id="PF11582">
    <property type="entry name" value="DUF3240"/>
    <property type="match status" value="1"/>
</dbReference>
<name>A0A379ZFK7_9GAMM</name>
<dbReference type="InterPro" id="IPR021634">
    <property type="entry name" value="DUF3240"/>
</dbReference>
<sequence>MKQLLVLIVQHNLKDDVVDTLMSLDYLSGFSLINICGFSREHSHFNLKEQVEGYREFYKFEVMHPQESQQMLLQTLAEVCRHNPCRYWIVPIATDGVLGQD</sequence>
<reference evidence="1 2" key="1">
    <citation type="submission" date="2018-06" db="EMBL/GenBank/DDBJ databases">
        <authorList>
            <consortium name="Pathogen Informatics"/>
            <person name="Doyle S."/>
        </authorList>
    </citation>
    <scope>NUCLEOTIDE SEQUENCE [LARGE SCALE GENOMIC DNA]</scope>
    <source>
        <strain evidence="1 2">NCTC10738</strain>
    </source>
</reference>
<dbReference type="Gene3D" id="3.30.70.120">
    <property type="match status" value="1"/>
</dbReference>
<dbReference type="AlphaFoldDB" id="A0A379ZFK7"/>
<keyword evidence="2" id="KW-1185">Reference proteome</keyword>
<dbReference type="RefSeq" id="WP_044735510.1">
    <property type="nucleotide sequence ID" value="NZ_CP032664.1"/>
</dbReference>
<dbReference type="Proteomes" id="UP000254069">
    <property type="component" value="Unassembled WGS sequence"/>
</dbReference>
<dbReference type="InterPro" id="IPR011322">
    <property type="entry name" value="N-reg_PII-like_a/b"/>
</dbReference>
<dbReference type="InterPro" id="IPR015867">
    <property type="entry name" value="N-reg_PII/ATP_PRibTrfase_C"/>
</dbReference>
<organism evidence="1 2">
    <name type="scientific">Shewanella algae</name>
    <dbReference type="NCBI Taxonomy" id="38313"/>
    <lineage>
        <taxon>Bacteria</taxon>
        <taxon>Pseudomonadati</taxon>
        <taxon>Pseudomonadota</taxon>
        <taxon>Gammaproteobacteria</taxon>
        <taxon>Alteromonadales</taxon>
        <taxon>Shewanellaceae</taxon>
        <taxon>Shewanella</taxon>
    </lineage>
</organism>
<dbReference type="SUPFAM" id="SSF54913">
    <property type="entry name" value="GlnB-like"/>
    <property type="match status" value="1"/>
</dbReference>